<dbReference type="InterPro" id="IPR017853">
    <property type="entry name" value="GH"/>
</dbReference>
<keyword evidence="2 6" id="KW-0119">Carbohydrate metabolism</keyword>
<dbReference type="InterPro" id="IPR001000">
    <property type="entry name" value="GH10_dom"/>
</dbReference>
<protein>
    <recommendedName>
        <fullName evidence="6">Beta-xylanase</fullName>
        <ecNumber evidence="6">3.2.1.8</ecNumber>
    </recommendedName>
</protein>
<dbReference type="InterPro" id="IPR031158">
    <property type="entry name" value="GH10_AS"/>
</dbReference>
<dbReference type="EC" id="3.2.1.8" evidence="6"/>
<keyword evidence="3 6" id="KW-0326">Glycosidase</keyword>
<dbReference type="InterPro" id="IPR044846">
    <property type="entry name" value="GH10"/>
</dbReference>
<feature type="non-terminal residue" evidence="8">
    <location>
        <position position="1"/>
    </location>
</feature>
<evidence type="ECO:0000256" key="6">
    <source>
        <dbReference type="RuleBase" id="RU361174"/>
    </source>
</evidence>
<evidence type="ECO:0000256" key="2">
    <source>
        <dbReference type="ARBA" id="ARBA00023277"/>
    </source>
</evidence>
<dbReference type="GO" id="GO:0000272">
    <property type="term" value="P:polysaccharide catabolic process"/>
    <property type="evidence" value="ECO:0007669"/>
    <property type="project" value="UniProtKB-KW"/>
</dbReference>
<dbReference type="GO" id="GO:0031176">
    <property type="term" value="F:endo-1,4-beta-xylanase activity"/>
    <property type="evidence" value="ECO:0007669"/>
    <property type="project" value="UniProtKB-EC"/>
</dbReference>
<dbReference type="SUPFAM" id="SSF51445">
    <property type="entry name" value="(Trans)glycosidases"/>
    <property type="match status" value="1"/>
</dbReference>
<dbReference type="PRINTS" id="PR00134">
    <property type="entry name" value="GLHYDRLASE10"/>
</dbReference>
<evidence type="ECO:0000256" key="4">
    <source>
        <dbReference type="ARBA" id="ARBA00023326"/>
    </source>
</evidence>
<evidence type="ECO:0000256" key="1">
    <source>
        <dbReference type="ARBA" id="ARBA00022801"/>
    </source>
</evidence>
<keyword evidence="4 6" id="KW-0624">Polysaccharide degradation</keyword>
<evidence type="ECO:0000259" key="7">
    <source>
        <dbReference type="PROSITE" id="PS51760"/>
    </source>
</evidence>
<dbReference type="AlphaFoldDB" id="A0A6J4Q317"/>
<dbReference type="Pfam" id="PF00331">
    <property type="entry name" value="Glyco_hydro_10"/>
    <property type="match status" value="1"/>
</dbReference>
<comment type="catalytic activity">
    <reaction evidence="6">
        <text>Endohydrolysis of (1-&gt;4)-beta-D-xylosidic linkages in xylans.</text>
        <dbReference type="EC" id="3.2.1.8"/>
    </reaction>
</comment>
<organism evidence="8">
    <name type="scientific">uncultured Phycisphaerae bacterium</name>
    <dbReference type="NCBI Taxonomy" id="904963"/>
    <lineage>
        <taxon>Bacteria</taxon>
        <taxon>Pseudomonadati</taxon>
        <taxon>Planctomycetota</taxon>
        <taxon>Phycisphaerae</taxon>
        <taxon>environmental samples</taxon>
    </lineage>
</organism>
<dbReference type="Gene3D" id="3.20.20.80">
    <property type="entry name" value="Glycosidases"/>
    <property type="match status" value="1"/>
</dbReference>
<feature type="domain" description="GH10" evidence="7">
    <location>
        <begin position="1"/>
        <end position="234"/>
    </location>
</feature>
<name>A0A6J4Q317_9BACT</name>
<reference evidence="8" key="1">
    <citation type="submission" date="2020-02" db="EMBL/GenBank/DDBJ databases">
        <authorList>
            <person name="Meier V. D."/>
        </authorList>
    </citation>
    <scope>NUCLEOTIDE SEQUENCE</scope>
    <source>
        <strain evidence="8">AVDCRST_MAG64</strain>
    </source>
</reference>
<proteinExistence type="inferred from homology"/>
<dbReference type="PROSITE" id="PS00591">
    <property type="entry name" value="GH10_1"/>
    <property type="match status" value="1"/>
</dbReference>
<feature type="active site" description="Nucleophile" evidence="5">
    <location>
        <position position="140"/>
    </location>
</feature>
<dbReference type="PROSITE" id="PS51760">
    <property type="entry name" value="GH10_2"/>
    <property type="match status" value="1"/>
</dbReference>
<keyword evidence="1 6" id="KW-0378">Hydrolase</keyword>
<dbReference type="SMART" id="SM00633">
    <property type="entry name" value="Glyco_10"/>
    <property type="match status" value="1"/>
</dbReference>
<gene>
    <name evidence="8" type="ORF">AVDCRST_MAG64-3662</name>
</gene>
<comment type="similarity">
    <text evidence="6">Belongs to the glycosyl hydrolase 10 (cellulase F) family.</text>
</comment>
<dbReference type="PANTHER" id="PTHR31490:SF90">
    <property type="entry name" value="ENDO-1,4-BETA-XYLANASE A"/>
    <property type="match status" value="1"/>
</dbReference>
<accession>A0A6J4Q317</accession>
<evidence type="ECO:0000313" key="8">
    <source>
        <dbReference type="EMBL" id="CAA9433349.1"/>
    </source>
</evidence>
<sequence length="245" mass="27195">AAVTERLRDHIHTLVGRYKGKVRGWDVVNEAIDDRPGPRGENLRDSPWLRAVGPEFLTLAFKFAHEADPEAKLYYNDYNIEAGAKHESSMILLRRLIKEGAPIHGVGIQGHWSTDHVPYDAIDRAIADYASLGLEVGITELDVTIRGASGGQLGPGFGRGRRARPVTPASPADLKTQADAYARLFAIFAKHKDAIERVTFWGLNDRRTWRFGQHPLLFDADNERKPCYTSITDVLLSPPHGATPP</sequence>
<dbReference type="EMBL" id="CADCUQ010000840">
    <property type="protein sequence ID" value="CAA9433349.1"/>
    <property type="molecule type" value="Genomic_DNA"/>
</dbReference>
<evidence type="ECO:0000256" key="3">
    <source>
        <dbReference type="ARBA" id="ARBA00023295"/>
    </source>
</evidence>
<evidence type="ECO:0000256" key="5">
    <source>
        <dbReference type="PROSITE-ProRule" id="PRU10061"/>
    </source>
</evidence>
<dbReference type="PANTHER" id="PTHR31490">
    <property type="entry name" value="GLYCOSYL HYDROLASE"/>
    <property type="match status" value="1"/>
</dbReference>